<feature type="transmembrane region" description="Helical" evidence="10">
    <location>
        <begin position="68"/>
        <end position="88"/>
    </location>
</feature>
<feature type="transmembrane region" description="Helical" evidence="10">
    <location>
        <begin position="35"/>
        <end position="56"/>
    </location>
</feature>
<keyword evidence="4 10" id="KW-1133">Transmembrane helix</keyword>
<feature type="binding site" evidence="10">
    <location>
        <position position="79"/>
    </location>
    <ligand>
        <name>Na(+)</name>
        <dbReference type="ChEBI" id="CHEBI:29101"/>
        <note>structural</note>
    </ligand>
</feature>
<dbReference type="EMBL" id="JANLCM010000002">
    <property type="protein sequence ID" value="MCS5718751.1"/>
    <property type="molecule type" value="Genomic_DNA"/>
</dbReference>
<keyword evidence="10" id="KW-0915">Sodium</keyword>
<organism evidence="11 12">
    <name type="scientific">Herbiconiux aconitum</name>
    <dbReference type="NCBI Taxonomy" id="2970913"/>
    <lineage>
        <taxon>Bacteria</taxon>
        <taxon>Bacillati</taxon>
        <taxon>Actinomycetota</taxon>
        <taxon>Actinomycetes</taxon>
        <taxon>Micrococcales</taxon>
        <taxon>Microbacteriaceae</taxon>
        <taxon>Herbiconiux</taxon>
    </lineage>
</organism>
<comment type="similarity">
    <text evidence="7 10">Belongs to the fluoride channel Fluc/FEX (TC 1.A.43) family.</text>
</comment>
<dbReference type="PANTHER" id="PTHR28259">
    <property type="entry name" value="FLUORIDE EXPORT PROTEIN 1-RELATED"/>
    <property type="match status" value="1"/>
</dbReference>
<feature type="binding site" evidence="10">
    <location>
        <position position="82"/>
    </location>
    <ligand>
        <name>Na(+)</name>
        <dbReference type="ChEBI" id="CHEBI:29101"/>
        <note>structural</note>
    </ligand>
</feature>
<keyword evidence="10" id="KW-0406">Ion transport</keyword>
<protein>
    <recommendedName>
        <fullName evidence="10">Fluoride-specific ion channel FluC</fullName>
    </recommendedName>
</protein>
<comment type="activity regulation">
    <text evidence="10">Na(+) is not transported, but it plays an essential structural role and its presence is essential for fluoride channel function.</text>
</comment>
<gene>
    <name evidence="10" type="primary">fluC</name>
    <name evidence="10" type="synonym">crcB</name>
    <name evidence="11" type="ORF">N1027_11465</name>
</gene>
<keyword evidence="10" id="KW-0813">Transport</keyword>
<evidence type="ECO:0000256" key="1">
    <source>
        <dbReference type="ARBA" id="ARBA00004651"/>
    </source>
</evidence>
<reference evidence="11" key="1">
    <citation type="submission" date="2022-08" db="EMBL/GenBank/DDBJ databases">
        <authorList>
            <person name="Deng Y."/>
            <person name="Han X.-F."/>
            <person name="Zhang Y.-Q."/>
        </authorList>
    </citation>
    <scope>NUCLEOTIDE SEQUENCE</scope>
    <source>
        <strain evidence="11">CPCC 205763</strain>
    </source>
</reference>
<dbReference type="HAMAP" id="MF_00454">
    <property type="entry name" value="FluC"/>
    <property type="match status" value="1"/>
</dbReference>
<evidence type="ECO:0000256" key="6">
    <source>
        <dbReference type="ARBA" id="ARBA00023303"/>
    </source>
</evidence>
<comment type="subcellular location">
    <subcellularLocation>
        <location evidence="1 10">Cell membrane</location>
        <topology evidence="1 10">Multi-pass membrane protein</topology>
    </subcellularLocation>
</comment>
<evidence type="ECO:0000256" key="3">
    <source>
        <dbReference type="ARBA" id="ARBA00022692"/>
    </source>
</evidence>
<dbReference type="Proteomes" id="UP001165584">
    <property type="component" value="Unassembled WGS sequence"/>
</dbReference>
<evidence type="ECO:0000256" key="7">
    <source>
        <dbReference type="ARBA" id="ARBA00035120"/>
    </source>
</evidence>
<dbReference type="RefSeq" id="WP_259508007.1">
    <property type="nucleotide sequence ID" value="NZ_JANLCM010000002.1"/>
</dbReference>
<evidence type="ECO:0000313" key="12">
    <source>
        <dbReference type="Proteomes" id="UP001165584"/>
    </source>
</evidence>
<keyword evidence="3 10" id="KW-0812">Transmembrane</keyword>
<accession>A0ABT2GRA5</accession>
<comment type="catalytic activity">
    <reaction evidence="8">
        <text>fluoride(in) = fluoride(out)</text>
        <dbReference type="Rhea" id="RHEA:76159"/>
        <dbReference type="ChEBI" id="CHEBI:17051"/>
    </reaction>
    <physiologicalReaction direction="left-to-right" evidence="8">
        <dbReference type="Rhea" id="RHEA:76160"/>
    </physiologicalReaction>
</comment>
<dbReference type="PANTHER" id="PTHR28259:SF1">
    <property type="entry name" value="FLUORIDE EXPORT PROTEIN 1-RELATED"/>
    <property type="match status" value="1"/>
</dbReference>
<keyword evidence="12" id="KW-1185">Reference proteome</keyword>
<evidence type="ECO:0000256" key="5">
    <source>
        <dbReference type="ARBA" id="ARBA00023136"/>
    </source>
</evidence>
<keyword evidence="6 10" id="KW-0407">Ion channel</keyword>
<keyword evidence="5 10" id="KW-0472">Membrane</keyword>
<comment type="function">
    <text evidence="9 10">Fluoride-specific ion channel. Important for reducing fluoride concentration in the cell, thus reducing its toxicity.</text>
</comment>
<keyword evidence="10" id="KW-0479">Metal-binding</keyword>
<feature type="transmembrane region" description="Helical" evidence="10">
    <location>
        <begin position="100"/>
        <end position="123"/>
    </location>
</feature>
<evidence type="ECO:0000256" key="4">
    <source>
        <dbReference type="ARBA" id="ARBA00022989"/>
    </source>
</evidence>
<dbReference type="InterPro" id="IPR003691">
    <property type="entry name" value="FluC"/>
</dbReference>
<sequence length="138" mass="13898">MSEAKYIPLVALGGALGTLARYGLSTVIPNAGALPVNVVVINLSGALLLGWLLEALKLGGPDTGSRKAARLGLGTGLLGGYTTYSMFVVDETGLIDTGNFVGSLVYALPTVALGVLAALLGAATARALHRARMTGDSS</sequence>
<name>A0ABT2GRA5_9MICO</name>
<comment type="caution">
    <text evidence="11">The sequence shown here is derived from an EMBL/GenBank/DDBJ whole genome shotgun (WGS) entry which is preliminary data.</text>
</comment>
<dbReference type="Pfam" id="PF02537">
    <property type="entry name" value="CRCB"/>
    <property type="match status" value="1"/>
</dbReference>
<evidence type="ECO:0000256" key="8">
    <source>
        <dbReference type="ARBA" id="ARBA00035585"/>
    </source>
</evidence>
<keyword evidence="2 10" id="KW-1003">Cell membrane</keyword>
<evidence type="ECO:0000256" key="10">
    <source>
        <dbReference type="HAMAP-Rule" id="MF_00454"/>
    </source>
</evidence>
<evidence type="ECO:0000313" key="11">
    <source>
        <dbReference type="EMBL" id="MCS5718751.1"/>
    </source>
</evidence>
<evidence type="ECO:0000256" key="2">
    <source>
        <dbReference type="ARBA" id="ARBA00022475"/>
    </source>
</evidence>
<proteinExistence type="inferred from homology"/>
<evidence type="ECO:0000256" key="9">
    <source>
        <dbReference type="ARBA" id="ARBA00049940"/>
    </source>
</evidence>